<dbReference type="EMBL" id="CSBK01000230">
    <property type="protein sequence ID" value="COX12966.1"/>
    <property type="molecule type" value="Genomic_DNA"/>
</dbReference>
<evidence type="ECO:0000313" key="1">
    <source>
        <dbReference type="EMBL" id="COX12966.1"/>
    </source>
</evidence>
<dbReference type="Proteomes" id="UP000039021">
    <property type="component" value="Unassembled WGS sequence"/>
</dbReference>
<sequence>MCERTRSSRTACCSSSGSPSRRCSRADFDFAAANESSTWRLVGALIRSTNIGGNVPPSNLTFNAAKSMWAGSMNGSSTIIAVSNNCRASADDIATMPSRAKRLKSTVARPPVMALA</sequence>
<gene>
    <name evidence="1" type="ORF">ERS007739_00733</name>
</gene>
<reference evidence="2" key="1">
    <citation type="submission" date="2015-03" db="EMBL/GenBank/DDBJ databases">
        <authorList>
            <consortium name="Pathogen Informatics"/>
        </authorList>
    </citation>
    <scope>NUCLEOTIDE SEQUENCE [LARGE SCALE GENOMIC DNA]</scope>
    <source>
        <strain evidence="2">N09902308</strain>
    </source>
</reference>
<evidence type="ECO:0000313" key="2">
    <source>
        <dbReference type="Proteomes" id="UP000039021"/>
    </source>
</evidence>
<comment type="caution">
    <text evidence="1">The sequence shown here is derived from an EMBL/GenBank/DDBJ whole genome shotgun (WGS) entry which is preliminary data.</text>
</comment>
<name>A0A916L8M0_MYCTX</name>
<dbReference type="AlphaFoldDB" id="A0A916L8M0"/>
<proteinExistence type="predicted"/>
<accession>A0A916L8M0</accession>
<protein>
    <submittedName>
        <fullName evidence="1">Uncharacterized protein</fullName>
    </submittedName>
</protein>
<organism evidence="1 2">
    <name type="scientific">Mycobacterium tuberculosis</name>
    <dbReference type="NCBI Taxonomy" id="1773"/>
    <lineage>
        <taxon>Bacteria</taxon>
        <taxon>Bacillati</taxon>
        <taxon>Actinomycetota</taxon>
        <taxon>Actinomycetes</taxon>
        <taxon>Mycobacteriales</taxon>
        <taxon>Mycobacteriaceae</taxon>
        <taxon>Mycobacterium</taxon>
        <taxon>Mycobacterium tuberculosis complex</taxon>
    </lineage>
</organism>